<reference evidence="8" key="1">
    <citation type="submission" date="2021-12" db="EMBL/GenBank/DDBJ databases">
        <title>Novel species in genus Dyadobacter.</title>
        <authorList>
            <person name="Ma C."/>
        </authorList>
    </citation>
    <scope>NUCLEOTIDE SEQUENCE</scope>
    <source>
        <strain evidence="8">LJ419</strain>
    </source>
</reference>
<evidence type="ECO:0000256" key="3">
    <source>
        <dbReference type="ARBA" id="ARBA00022729"/>
    </source>
</evidence>
<protein>
    <submittedName>
        <fullName evidence="8">RagB/SusD family nutrient uptake outer membrane protein</fullName>
    </submittedName>
</protein>
<dbReference type="RefSeq" id="WP_234654239.1">
    <property type="nucleotide sequence ID" value="NZ_CP094997.1"/>
</dbReference>
<dbReference type="SUPFAM" id="SSF48452">
    <property type="entry name" value="TPR-like"/>
    <property type="match status" value="1"/>
</dbReference>
<dbReference type="Pfam" id="PF07980">
    <property type="entry name" value="SusD_RagB"/>
    <property type="match status" value="1"/>
</dbReference>
<keyword evidence="4" id="KW-0472">Membrane</keyword>
<keyword evidence="9" id="KW-1185">Reference proteome</keyword>
<evidence type="ECO:0000256" key="5">
    <source>
        <dbReference type="ARBA" id="ARBA00023237"/>
    </source>
</evidence>
<comment type="similarity">
    <text evidence="2">Belongs to the SusD family.</text>
</comment>
<evidence type="ECO:0000313" key="9">
    <source>
        <dbReference type="Proteomes" id="UP001139000"/>
    </source>
</evidence>
<comment type="caution">
    <text evidence="8">The sequence shown here is derived from an EMBL/GenBank/DDBJ whole genome shotgun (WGS) entry which is preliminary data.</text>
</comment>
<evidence type="ECO:0000256" key="2">
    <source>
        <dbReference type="ARBA" id="ARBA00006275"/>
    </source>
</evidence>
<dbReference type="PROSITE" id="PS51257">
    <property type="entry name" value="PROKAR_LIPOPROTEIN"/>
    <property type="match status" value="1"/>
</dbReference>
<keyword evidence="3" id="KW-0732">Signal</keyword>
<organism evidence="8 9">
    <name type="scientific">Dyadobacter chenwenxiniae</name>
    <dbReference type="NCBI Taxonomy" id="2906456"/>
    <lineage>
        <taxon>Bacteria</taxon>
        <taxon>Pseudomonadati</taxon>
        <taxon>Bacteroidota</taxon>
        <taxon>Cytophagia</taxon>
        <taxon>Cytophagales</taxon>
        <taxon>Spirosomataceae</taxon>
        <taxon>Dyadobacter</taxon>
    </lineage>
</organism>
<dbReference type="Proteomes" id="UP001139000">
    <property type="component" value="Unassembled WGS sequence"/>
</dbReference>
<evidence type="ECO:0000256" key="4">
    <source>
        <dbReference type="ARBA" id="ARBA00023136"/>
    </source>
</evidence>
<dbReference type="Pfam" id="PF14322">
    <property type="entry name" value="SusD-like_3"/>
    <property type="match status" value="1"/>
</dbReference>
<comment type="subcellular location">
    <subcellularLocation>
        <location evidence="1">Cell outer membrane</location>
    </subcellularLocation>
</comment>
<feature type="domain" description="SusD-like N-terminal" evidence="7">
    <location>
        <begin position="24"/>
        <end position="228"/>
    </location>
</feature>
<evidence type="ECO:0000256" key="1">
    <source>
        <dbReference type="ARBA" id="ARBA00004442"/>
    </source>
</evidence>
<keyword evidence="5" id="KW-0998">Cell outer membrane</keyword>
<dbReference type="InterPro" id="IPR011990">
    <property type="entry name" value="TPR-like_helical_dom_sf"/>
</dbReference>
<dbReference type="EMBL" id="JAJTTC010000001">
    <property type="protein sequence ID" value="MCF0061111.1"/>
    <property type="molecule type" value="Genomic_DNA"/>
</dbReference>
<dbReference type="Gene3D" id="1.25.40.390">
    <property type="match status" value="1"/>
</dbReference>
<dbReference type="GO" id="GO:0009279">
    <property type="term" value="C:cell outer membrane"/>
    <property type="evidence" value="ECO:0007669"/>
    <property type="project" value="UniProtKB-SubCell"/>
</dbReference>
<evidence type="ECO:0000259" key="6">
    <source>
        <dbReference type="Pfam" id="PF07980"/>
    </source>
</evidence>
<dbReference type="InterPro" id="IPR012944">
    <property type="entry name" value="SusD_RagB_dom"/>
</dbReference>
<sequence length="490" mass="55121">MNQIKFYKNIFLVLPVLLLSGCEDFLSTEPDSTRATINTPAQVSQLLTTAYPQGGYVVFAESMSDNVEDKGRGEDDITNRASFLFQEVEATVEESDSPDMYWAECYRAISVANQALDIISKSDEPSRFTAQRGEALLARAYAHFMLVSYFSKFFDPQQANTDPGIPYVTEPETVVLKNYERKTVAYVYQMIEQDLLEGLPLISDGTYTVAKYHFNRAAANAFASRFYLVKRDYAKVLQYANEAFGGNSIADNLRPWNTTYAGLSPQELWNIYARANQNANLLLVETASTVGRYVAQYRYGMTYGKWLEISAAAGVINGSPRWSYPLYYQGDNNYFIPKLYEYFVRESVNADIGTAYVMLPIFTAEEVLFNRAEANAYLGNTAASLVDINLFVSKRVGNYDPSAHTVTSASMRRFFGTTNTRDGIINTILAFKRVEFVQEGMRWFDMQRYALPVTHQTVLGQAITVPATDPKRLLQIPQSATLAGIAQNPR</sequence>
<gene>
    <name evidence="8" type="ORF">LXM26_06375</name>
</gene>
<dbReference type="InterPro" id="IPR033985">
    <property type="entry name" value="SusD-like_N"/>
</dbReference>
<evidence type="ECO:0000313" key="8">
    <source>
        <dbReference type="EMBL" id="MCF0061111.1"/>
    </source>
</evidence>
<dbReference type="AlphaFoldDB" id="A0A9X1PI50"/>
<name>A0A9X1PI50_9BACT</name>
<feature type="domain" description="RagB/SusD" evidence="6">
    <location>
        <begin position="339"/>
        <end position="454"/>
    </location>
</feature>
<accession>A0A9X1PI50</accession>
<evidence type="ECO:0000259" key="7">
    <source>
        <dbReference type="Pfam" id="PF14322"/>
    </source>
</evidence>
<proteinExistence type="inferred from homology"/>